<dbReference type="RefSeq" id="WP_090717301.1">
    <property type="nucleotide sequence ID" value="NZ_CBCSKY010000036.1"/>
</dbReference>
<gene>
    <name evidence="1" type="ORF">SAMN05216192_13331</name>
</gene>
<evidence type="ECO:0000313" key="2">
    <source>
        <dbReference type="Proteomes" id="UP000199050"/>
    </source>
</evidence>
<dbReference type="Pfam" id="PF13419">
    <property type="entry name" value="HAD_2"/>
    <property type="match status" value="1"/>
</dbReference>
<dbReference type="EMBL" id="FNDX01000033">
    <property type="protein sequence ID" value="SDK16008.1"/>
    <property type="molecule type" value="Genomic_DNA"/>
</dbReference>
<dbReference type="Gene3D" id="3.40.50.1000">
    <property type="entry name" value="HAD superfamily/HAD-like"/>
    <property type="match status" value="1"/>
</dbReference>
<dbReference type="InterPro" id="IPR023198">
    <property type="entry name" value="PGP-like_dom2"/>
</dbReference>
<dbReference type="SUPFAM" id="SSF56784">
    <property type="entry name" value="HAD-like"/>
    <property type="match status" value="1"/>
</dbReference>
<proteinExistence type="predicted"/>
<dbReference type="InterPro" id="IPR023214">
    <property type="entry name" value="HAD_sf"/>
</dbReference>
<dbReference type="GO" id="GO:0008967">
    <property type="term" value="F:phosphoglycolate phosphatase activity"/>
    <property type="evidence" value="ECO:0007669"/>
    <property type="project" value="TreeGrafter"/>
</dbReference>
<dbReference type="Gene3D" id="1.10.150.240">
    <property type="entry name" value="Putative phosphatase, domain 2"/>
    <property type="match status" value="1"/>
</dbReference>
<dbReference type="STRING" id="1174501.SAMN05216192_13331"/>
<evidence type="ECO:0000313" key="1">
    <source>
        <dbReference type="EMBL" id="SDK16008.1"/>
    </source>
</evidence>
<accession>A0A1G8ZLT9</accession>
<dbReference type="PRINTS" id="PR00413">
    <property type="entry name" value="HADHALOGNASE"/>
</dbReference>
<protein>
    <submittedName>
        <fullName evidence="1">Phosphoglycolate phosphatase/pyrophosphatase PpaX</fullName>
    </submittedName>
</protein>
<dbReference type="PANTHER" id="PTHR43434">
    <property type="entry name" value="PHOSPHOGLYCOLATE PHOSPHATASE"/>
    <property type="match status" value="1"/>
</dbReference>
<dbReference type="OrthoDB" id="9792518at2"/>
<dbReference type="NCBIfam" id="TIGR01509">
    <property type="entry name" value="HAD-SF-IA-v3"/>
    <property type="match status" value="1"/>
</dbReference>
<dbReference type="InterPro" id="IPR041492">
    <property type="entry name" value="HAD_2"/>
</dbReference>
<dbReference type="NCBIfam" id="TIGR01549">
    <property type="entry name" value="HAD-SF-IA-v1"/>
    <property type="match status" value="1"/>
</dbReference>
<name>A0A1G8ZLT9_9BACL</name>
<dbReference type="Proteomes" id="UP000199050">
    <property type="component" value="Unassembled WGS sequence"/>
</dbReference>
<dbReference type="InterPro" id="IPR050155">
    <property type="entry name" value="HAD-like_hydrolase_sf"/>
</dbReference>
<dbReference type="SFLD" id="SFLDG01135">
    <property type="entry name" value="C1.5.6:_HAD__Beta-PGM__Phospha"/>
    <property type="match status" value="1"/>
</dbReference>
<keyword evidence="2" id="KW-1185">Reference proteome</keyword>
<dbReference type="InterPro" id="IPR006439">
    <property type="entry name" value="HAD-SF_hydro_IA"/>
</dbReference>
<reference evidence="2" key="1">
    <citation type="submission" date="2016-10" db="EMBL/GenBank/DDBJ databases">
        <authorList>
            <person name="Varghese N."/>
            <person name="Submissions S."/>
        </authorList>
    </citation>
    <scope>NUCLEOTIDE SEQUENCE [LARGE SCALE GENOMIC DNA]</scope>
    <source>
        <strain evidence="2">CGMCC 1.11012</strain>
    </source>
</reference>
<dbReference type="AlphaFoldDB" id="A0A1G8ZLT9"/>
<dbReference type="InterPro" id="IPR036412">
    <property type="entry name" value="HAD-like_sf"/>
</dbReference>
<dbReference type="SFLD" id="SFLDG01129">
    <property type="entry name" value="C1.5:_HAD__Beta-PGM__Phosphata"/>
    <property type="match status" value="1"/>
</dbReference>
<dbReference type="GO" id="GO:0006281">
    <property type="term" value="P:DNA repair"/>
    <property type="evidence" value="ECO:0007669"/>
    <property type="project" value="TreeGrafter"/>
</dbReference>
<dbReference type="SFLD" id="SFLDS00003">
    <property type="entry name" value="Haloacid_Dehalogenase"/>
    <property type="match status" value="1"/>
</dbReference>
<dbReference type="PANTHER" id="PTHR43434:SF1">
    <property type="entry name" value="PHOSPHOGLYCOLATE PHOSPHATASE"/>
    <property type="match status" value="1"/>
</dbReference>
<sequence length="217" mass="23884">MSIKAVLFDFDGTLADTLPLSFTAFRTVFKQYEDRDVTNEELVAMFGPTEEEIIEANFTNKAAALQAVQDYFSIYETGHNGESVGNTEIARLLQLLKDRGIRMAVITGKGQRAYRISSKALQMEDFCEFAITGDDVAQPKPHPEGICRALEILGISPAEAVFVGDSNADILAGKAAGLRTYAVRWLSAFQSQTYDVEPDGVFSSVAELVELLEQDRL</sequence>
<organism evidence="1 2">
    <name type="scientific">Paenibacillus typhae</name>
    <dbReference type="NCBI Taxonomy" id="1174501"/>
    <lineage>
        <taxon>Bacteria</taxon>
        <taxon>Bacillati</taxon>
        <taxon>Bacillota</taxon>
        <taxon>Bacilli</taxon>
        <taxon>Bacillales</taxon>
        <taxon>Paenibacillaceae</taxon>
        <taxon>Paenibacillus</taxon>
    </lineage>
</organism>